<dbReference type="AlphaFoldDB" id="A0A0M0HQ85"/>
<dbReference type="STRING" id="693.AKJ17_04615"/>
<name>A0A0M0HQ85_VIBNE</name>
<dbReference type="OrthoDB" id="9807606at2"/>
<dbReference type="GO" id="GO:0008300">
    <property type="term" value="P:isoprenoid catabolic process"/>
    <property type="evidence" value="ECO:0007669"/>
    <property type="project" value="TreeGrafter"/>
</dbReference>
<dbReference type="InterPro" id="IPR029045">
    <property type="entry name" value="ClpP/crotonase-like_dom_sf"/>
</dbReference>
<dbReference type="Gene3D" id="3.90.226.10">
    <property type="entry name" value="2-enoyl-CoA Hydratase, Chain A, domain 1"/>
    <property type="match status" value="1"/>
</dbReference>
<proteinExistence type="inferred from homology"/>
<dbReference type="Pfam" id="PF00378">
    <property type="entry name" value="ECH_1"/>
    <property type="match status" value="1"/>
</dbReference>
<gene>
    <name evidence="2" type="ORF">AKJ17_04615</name>
</gene>
<comment type="similarity">
    <text evidence="1">Belongs to the enoyl-CoA hydratase/isomerase family.</text>
</comment>
<sequence>MEGQIHNGDLLCTIDKNGVATLALNQGDKFNAFDNHIIQLLITELNRLTHAANVRCLVLRGNGKHFSAGADLNWMRSMAAKDYEENLADASQLAELMHLLDSFPHPTIVYTHGCAFGGALGLICCCDIAIADIDAVFSLSEVKLGLVPATIGPYVCRAIGARNTRRYVLTAERFDAQDALKIGLVHFVTAPSTIDEKLSQVIGQILANSPAAMTQAKALIHQCSEQPLDKELIAYTSELIANIRVSEQGQEGLNAFLEKRDPVWHIGPKNAG</sequence>
<comment type="caution">
    <text evidence="2">The sequence shown here is derived from an EMBL/GenBank/DDBJ whole genome shotgun (WGS) entry which is preliminary data.</text>
</comment>
<dbReference type="GO" id="GO:0003824">
    <property type="term" value="F:catalytic activity"/>
    <property type="evidence" value="ECO:0007669"/>
    <property type="project" value="UniProtKB-ARBA"/>
</dbReference>
<keyword evidence="3" id="KW-1185">Reference proteome</keyword>
<dbReference type="InterPro" id="IPR014748">
    <property type="entry name" value="Enoyl-CoA_hydra_C"/>
</dbReference>
<evidence type="ECO:0000313" key="3">
    <source>
        <dbReference type="Proteomes" id="UP000037515"/>
    </source>
</evidence>
<dbReference type="RefSeq" id="WP_053394614.1">
    <property type="nucleotide sequence ID" value="NZ_LHPJ01000005.1"/>
</dbReference>
<dbReference type="CDD" id="cd06558">
    <property type="entry name" value="crotonase-like"/>
    <property type="match status" value="1"/>
</dbReference>
<dbReference type="PATRIC" id="fig|693.5.peg.937"/>
<dbReference type="SUPFAM" id="SSF52096">
    <property type="entry name" value="ClpP/crotonase"/>
    <property type="match status" value="1"/>
</dbReference>
<reference evidence="3" key="1">
    <citation type="submission" date="2015-08" db="EMBL/GenBank/DDBJ databases">
        <title>Vibrio galatheae sp. nov., a novel member of the Vibrionaceae family isolated from the Solomon Islands.</title>
        <authorList>
            <person name="Giubergia S."/>
            <person name="Machado H."/>
            <person name="Mateiu R.V."/>
            <person name="Gram L."/>
        </authorList>
    </citation>
    <scope>NUCLEOTIDE SEQUENCE [LARGE SCALE GENOMIC DNA]</scope>
    <source>
        <strain evidence="3">DSM 19584</strain>
    </source>
</reference>
<accession>A0A0M0HQ85</accession>
<dbReference type="Gene3D" id="1.10.12.10">
    <property type="entry name" value="Lyase 2-enoyl-coa Hydratase, Chain A, domain 2"/>
    <property type="match status" value="1"/>
</dbReference>
<dbReference type="EMBL" id="LHPJ01000005">
    <property type="protein sequence ID" value="KOO04201.1"/>
    <property type="molecule type" value="Genomic_DNA"/>
</dbReference>
<evidence type="ECO:0000256" key="1">
    <source>
        <dbReference type="ARBA" id="ARBA00005254"/>
    </source>
</evidence>
<evidence type="ECO:0000313" key="2">
    <source>
        <dbReference type="EMBL" id="KOO04201.1"/>
    </source>
</evidence>
<dbReference type="PANTHER" id="PTHR42964">
    <property type="entry name" value="ENOYL-COA HYDRATASE"/>
    <property type="match status" value="1"/>
</dbReference>
<dbReference type="InterPro" id="IPR051683">
    <property type="entry name" value="Enoyl-CoA_Hydratase/Isomerase"/>
</dbReference>
<dbReference type="PANTHER" id="PTHR42964:SF1">
    <property type="entry name" value="POLYKETIDE BIOSYNTHESIS ENOYL-COA HYDRATASE PKSH-RELATED"/>
    <property type="match status" value="1"/>
</dbReference>
<protein>
    <submittedName>
        <fullName evidence="2">Gamma-carboxygeranoyl-CoA hydratase</fullName>
    </submittedName>
</protein>
<organism evidence="2 3">
    <name type="scientific">Vibrio nereis</name>
    <dbReference type="NCBI Taxonomy" id="693"/>
    <lineage>
        <taxon>Bacteria</taxon>
        <taxon>Pseudomonadati</taxon>
        <taxon>Pseudomonadota</taxon>
        <taxon>Gammaproteobacteria</taxon>
        <taxon>Vibrionales</taxon>
        <taxon>Vibrionaceae</taxon>
        <taxon>Vibrio</taxon>
    </lineage>
</organism>
<dbReference type="InterPro" id="IPR001753">
    <property type="entry name" value="Enoyl-CoA_hydra/iso"/>
</dbReference>
<dbReference type="Proteomes" id="UP000037515">
    <property type="component" value="Unassembled WGS sequence"/>
</dbReference>